<evidence type="ECO:0000259" key="1">
    <source>
        <dbReference type="PROSITE" id="PS50041"/>
    </source>
</evidence>
<dbReference type="SUPFAM" id="SSF56436">
    <property type="entry name" value="C-type lectin-like"/>
    <property type="match status" value="1"/>
</dbReference>
<protein>
    <recommendedName>
        <fullName evidence="1">C-type lectin domain-containing protein</fullName>
    </recommendedName>
</protein>
<dbReference type="SMART" id="SM00034">
    <property type="entry name" value="CLECT"/>
    <property type="match status" value="1"/>
</dbReference>
<sequence length="174" mass="20365">MFWIWSDVQRLHHFLRLISVFPSEMERITCMSLLLTAVVSSSAGAPRQYHFVNQTLNWTEAQRYCREHHTDLVTISDIQEQNDIEQSIKSSSDPVWIGLKSTDTWIWSLGDPAFYTEHESQFRNWGSKQPNGDGDCVYMDCVNYLKGQCYYRLYIIDIMWICSSLSLLRVVPNL</sequence>
<dbReference type="AlphaFoldDB" id="A0A8C1XTZ7"/>
<evidence type="ECO:0000313" key="3">
    <source>
        <dbReference type="Proteomes" id="UP000694700"/>
    </source>
</evidence>
<dbReference type="InterPro" id="IPR016186">
    <property type="entry name" value="C-type_lectin-like/link_sf"/>
</dbReference>
<name>A0A8C1XTZ7_CYPCA</name>
<organism evidence="2 3">
    <name type="scientific">Cyprinus carpio</name>
    <name type="common">Common carp</name>
    <dbReference type="NCBI Taxonomy" id="7962"/>
    <lineage>
        <taxon>Eukaryota</taxon>
        <taxon>Metazoa</taxon>
        <taxon>Chordata</taxon>
        <taxon>Craniata</taxon>
        <taxon>Vertebrata</taxon>
        <taxon>Euteleostomi</taxon>
        <taxon>Actinopterygii</taxon>
        <taxon>Neopterygii</taxon>
        <taxon>Teleostei</taxon>
        <taxon>Ostariophysi</taxon>
        <taxon>Cypriniformes</taxon>
        <taxon>Cyprinidae</taxon>
        <taxon>Cyprininae</taxon>
        <taxon>Cyprinus</taxon>
    </lineage>
</organism>
<feature type="domain" description="C-type lectin" evidence="1">
    <location>
        <begin position="49"/>
        <end position="156"/>
    </location>
</feature>
<dbReference type="Ensembl" id="ENSCCRT00015087872.1">
    <property type="protein sequence ID" value="ENSCCRP00015085105.1"/>
    <property type="gene ID" value="ENSCCRG00015034340.1"/>
</dbReference>
<dbReference type="InterPro" id="IPR016187">
    <property type="entry name" value="CTDL_fold"/>
</dbReference>
<dbReference type="Proteomes" id="UP000694700">
    <property type="component" value="Unplaced"/>
</dbReference>
<dbReference type="Gene3D" id="3.10.100.10">
    <property type="entry name" value="Mannose-Binding Protein A, subunit A"/>
    <property type="match status" value="1"/>
</dbReference>
<evidence type="ECO:0000313" key="2">
    <source>
        <dbReference type="Ensembl" id="ENSCCRP00015085105.1"/>
    </source>
</evidence>
<reference evidence="2" key="1">
    <citation type="submission" date="2025-08" db="UniProtKB">
        <authorList>
            <consortium name="Ensembl"/>
        </authorList>
    </citation>
    <scope>IDENTIFICATION</scope>
</reference>
<accession>A0A8C1XTZ7</accession>
<dbReference type="Pfam" id="PF00059">
    <property type="entry name" value="Lectin_C"/>
    <property type="match status" value="1"/>
</dbReference>
<dbReference type="InterPro" id="IPR001304">
    <property type="entry name" value="C-type_lectin-like"/>
</dbReference>
<dbReference type="PANTHER" id="PTHR45784:SF3">
    <property type="entry name" value="C-TYPE LECTIN DOMAIN FAMILY 4 MEMBER K-LIKE-RELATED"/>
    <property type="match status" value="1"/>
</dbReference>
<dbReference type="PROSITE" id="PS50041">
    <property type="entry name" value="C_TYPE_LECTIN_2"/>
    <property type="match status" value="1"/>
</dbReference>
<proteinExistence type="predicted"/>
<dbReference type="PANTHER" id="PTHR45784">
    <property type="entry name" value="C-TYPE LECTIN DOMAIN FAMILY 20 MEMBER A-RELATED"/>
    <property type="match status" value="1"/>
</dbReference>